<evidence type="ECO:0000256" key="1">
    <source>
        <dbReference type="SAM" id="Phobius"/>
    </source>
</evidence>
<dbReference type="AlphaFoldDB" id="A0A2H0DZN2"/>
<evidence type="ECO:0000313" key="3">
    <source>
        <dbReference type="Proteomes" id="UP000231143"/>
    </source>
</evidence>
<organism evidence="2 3">
    <name type="scientific">Candidatus Campbellbacteria bacterium CG22_combo_CG10-13_8_21_14_all_36_13</name>
    <dbReference type="NCBI Taxonomy" id="1974529"/>
    <lineage>
        <taxon>Bacteria</taxon>
        <taxon>Candidatus Campbelliibacteriota</taxon>
    </lineage>
</organism>
<dbReference type="EMBL" id="PCTT01000023">
    <property type="protein sequence ID" value="PIP87149.1"/>
    <property type="molecule type" value="Genomic_DNA"/>
</dbReference>
<keyword evidence="1" id="KW-0812">Transmembrane</keyword>
<accession>A0A2H0DZN2</accession>
<reference evidence="2 3" key="1">
    <citation type="submission" date="2017-09" db="EMBL/GenBank/DDBJ databases">
        <title>Depth-based differentiation of microbial function through sediment-hosted aquifers and enrichment of novel symbionts in the deep terrestrial subsurface.</title>
        <authorList>
            <person name="Probst A.J."/>
            <person name="Ladd B."/>
            <person name="Jarett J.K."/>
            <person name="Geller-Mcgrath D.E."/>
            <person name="Sieber C.M."/>
            <person name="Emerson J.B."/>
            <person name="Anantharaman K."/>
            <person name="Thomas B.C."/>
            <person name="Malmstrom R."/>
            <person name="Stieglmeier M."/>
            <person name="Klingl A."/>
            <person name="Woyke T."/>
            <person name="Ryan C.M."/>
            <person name="Banfield J.F."/>
        </authorList>
    </citation>
    <scope>NUCLEOTIDE SEQUENCE [LARGE SCALE GENOMIC DNA]</scope>
    <source>
        <strain evidence="2">CG22_combo_CG10-13_8_21_14_all_36_13</strain>
    </source>
</reference>
<keyword evidence="1" id="KW-0472">Membrane</keyword>
<proteinExistence type="predicted"/>
<evidence type="ECO:0008006" key="4">
    <source>
        <dbReference type="Google" id="ProtNLM"/>
    </source>
</evidence>
<evidence type="ECO:0000313" key="2">
    <source>
        <dbReference type="EMBL" id="PIP87149.1"/>
    </source>
</evidence>
<keyword evidence="1" id="KW-1133">Transmembrane helix</keyword>
<dbReference type="Pfam" id="PF09997">
    <property type="entry name" value="DUF2238"/>
    <property type="match status" value="1"/>
</dbReference>
<dbReference type="InterPro" id="IPR014509">
    <property type="entry name" value="YjdF-like"/>
</dbReference>
<feature type="transmembrane region" description="Helical" evidence="1">
    <location>
        <begin position="69"/>
        <end position="87"/>
    </location>
</feature>
<comment type="caution">
    <text evidence="2">The sequence shown here is derived from an EMBL/GenBank/DDBJ whole genome shotgun (WGS) entry which is preliminary data.</text>
</comment>
<sequence length="147" mass="17401">MHSKILLTISFISASALLFLHQFALIYYWYWLYWWFDILTHFIGGFVLASLFAYVYIFGVHKNIDRVNVFILIFLLTLFLGLVWELFEVVIKSTGVFEPDYTIDTFSDLVVDLAGGMFFYLIYSSFFKPKEINKNNPVRDPRPQQIR</sequence>
<feature type="transmembrane region" description="Helical" evidence="1">
    <location>
        <begin position="38"/>
        <end position="57"/>
    </location>
</feature>
<protein>
    <recommendedName>
        <fullName evidence="4">VanZ-like domain-containing protein</fullName>
    </recommendedName>
</protein>
<dbReference type="Proteomes" id="UP000231143">
    <property type="component" value="Unassembled WGS sequence"/>
</dbReference>
<feature type="transmembrane region" description="Helical" evidence="1">
    <location>
        <begin position="7"/>
        <end position="32"/>
    </location>
</feature>
<feature type="transmembrane region" description="Helical" evidence="1">
    <location>
        <begin position="107"/>
        <end position="126"/>
    </location>
</feature>
<name>A0A2H0DZN2_9BACT</name>
<gene>
    <name evidence="2" type="ORF">COW81_01880</name>
</gene>